<accession>A0A1F8BLE3</accession>
<sequence>MLIETQTIGVIGHTGMVGSEAYSYYKRHKYPVYGISTNHKSGFPESTWEEINDKCDIIFVCVPTPYDFAKKKANFTIVNEVVKKVAPNKIVVLKSTVWPGFTEKLQKKYSKLYILFNPEFLSRKTARADFEIPDRQILGYTSRSKPKTQEIMSILPKGKYQKIVKASDAELIKYAHNVFGAIRIIYANHLYEVCKKLKGNYENVRDGFAASEFIGPGILRYMTIFHNDKRGYGGPCFPKDVNSYIEFCDTLRVPAELIKATRSANRRILKEQHLTEHKVEKY</sequence>
<protein>
    <recommendedName>
        <fullName evidence="6">UDP-glucose/GDP-mannose dehydrogenase dimerisation domain-containing protein</fullName>
    </recommendedName>
</protein>
<dbReference type="PANTHER" id="PTHR43750:SF2">
    <property type="entry name" value="UDP-GLUCOSE 6-DEHYDROGENASE"/>
    <property type="match status" value="1"/>
</dbReference>
<dbReference type="GO" id="GO:0016616">
    <property type="term" value="F:oxidoreductase activity, acting on the CH-OH group of donors, NAD or NADP as acceptor"/>
    <property type="evidence" value="ECO:0007669"/>
    <property type="project" value="InterPro"/>
</dbReference>
<evidence type="ECO:0000313" key="4">
    <source>
        <dbReference type="EMBL" id="OGM64887.1"/>
    </source>
</evidence>
<evidence type="ECO:0000259" key="3">
    <source>
        <dbReference type="Pfam" id="PF03721"/>
    </source>
</evidence>
<evidence type="ECO:0000313" key="5">
    <source>
        <dbReference type="Proteomes" id="UP000176725"/>
    </source>
</evidence>
<dbReference type="InterPro" id="IPR008927">
    <property type="entry name" value="6-PGluconate_DH-like_C_sf"/>
</dbReference>
<dbReference type="InterPro" id="IPR036291">
    <property type="entry name" value="NAD(P)-bd_dom_sf"/>
</dbReference>
<dbReference type="EMBL" id="MGHH01000007">
    <property type="protein sequence ID" value="OGM64887.1"/>
    <property type="molecule type" value="Genomic_DNA"/>
</dbReference>
<reference evidence="4 5" key="1">
    <citation type="journal article" date="2016" name="Nat. Commun.">
        <title>Thousands of microbial genomes shed light on interconnected biogeochemical processes in an aquifer system.</title>
        <authorList>
            <person name="Anantharaman K."/>
            <person name="Brown C.T."/>
            <person name="Hug L.A."/>
            <person name="Sharon I."/>
            <person name="Castelle C.J."/>
            <person name="Probst A.J."/>
            <person name="Thomas B.C."/>
            <person name="Singh A."/>
            <person name="Wilkins M.J."/>
            <person name="Karaoz U."/>
            <person name="Brodie E.L."/>
            <person name="Williams K.H."/>
            <person name="Hubbard S.S."/>
            <person name="Banfield J.F."/>
        </authorList>
    </citation>
    <scope>NUCLEOTIDE SEQUENCE [LARGE SCALE GENOMIC DNA]</scope>
</reference>
<evidence type="ECO:0000259" key="2">
    <source>
        <dbReference type="Pfam" id="PF00984"/>
    </source>
</evidence>
<comment type="similarity">
    <text evidence="1">Belongs to the UDP-glucose/GDP-mannose dehydrogenase family.</text>
</comment>
<dbReference type="SUPFAM" id="SSF51735">
    <property type="entry name" value="NAD(P)-binding Rossmann-fold domains"/>
    <property type="match status" value="1"/>
</dbReference>
<dbReference type="PANTHER" id="PTHR43750">
    <property type="entry name" value="UDP-GLUCOSE 6-DEHYDROGENASE TUAD"/>
    <property type="match status" value="1"/>
</dbReference>
<dbReference type="Pfam" id="PF03721">
    <property type="entry name" value="UDPG_MGDP_dh_N"/>
    <property type="match status" value="1"/>
</dbReference>
<dbReference type="InterPro" id="IPR014026">
    <property type="entry name" value="UDP-Glc/GDP-Man_DH_dimer"/>
</dbReference>
<comment type="caution">
    <text evidence="4">The sequence shown here is derived from an EMBL/GenBank/DDBJ whole genome shotgun (WGS) entry which is preliminary data.</text>
</comment>
<dbReference type="SUPFAM" id="SSF48179">
    <property type="entry name" value="6-phosphogluconate dehydrogenase C-terminal domain-like"/>
    <property type="match status" value="1"/>
</dbReference>
<organism evidence="4 5">
    <name type="scientific">Candidatus Woesebacteria bacterium RIFCSPLOWO2_01_FULL_39_25</name>
    <dbReference type="NCBI Taxonomy" id="1802521"/>
    <lineage>
        <taxon>Bacteria</taxon>
        <taxon>Candidatus Woeseibacteriota</taxon>
    </lineage>
</organism>
<evidence type="ECO:0000256" key="1">
    <source>
        <dbReference type="ARBA" id="ARBA00006601"/>
    </source>
</evidence>
<dbReference type="InterPro" id="IPR001732">
    <property type="entry name" value="UDP-Glc/GDP-Man_DH_N"/>
</dbReference>
<evidence type="ECO:0008006" key="6">
    <source>
        <dbReference type="Google" id="ProtNLM"/>
    </source>
</evidence>
<feature type="domain" description="UDP-glucose/GDP-mannose dehydrogenase N-terminal" evidence="3">
    <location>
        <begin position="47"/>
        <end position="146"/>
    </location>
</feature>
<dbReference type="Proteomes" id="UP000176725">
    <property type="component" value="Unassembled WGS sequence"/>
</dbReference>
<dbReference type="Gene3D" id="1.20.5.100">
    <property type="entry name" value="Cytochrome c1, transmembrane anchor, C-terminal"/>
    <property type="match status" value="1"/>
</dbReference>
<dbReference type="AlphaFoldDB" id="A0A1F8BLE3"/>
<dbReference type="STRING" id="1802521.A2893_04505"/>
<name>A0A1F8BLE3_9BACT</name>
<gene>
    <name evidence="4" type="ORF">A2893_04505</name>
</gene>
<dbReference type="Pfam" id="PF00984">
    <property type="entry name" value="UDPG_MGDP_dh"/>
    <property type="match status" value="1"/>
</dbReference>
<dbReference type="Gene3D" id="3.40.50.720">
    <property type="entry name" value="NAD(P)-binding Rossmann-like Domain"/>
    <property type="match status" value="2"/>
</dbReference>
<dbReference type="GO" id="GO:0051287">
    <property type="term" value="F:NAD binding"/>
    <property type="evidence" value="ECO:0007669"/>
    <property type="project" value="InterPro"/>
</dbReference>
<feature type="domain" description="UDP-glucose/GDP-mannose dehydrogenase dimerisation" evidence="2">
    <location>
        <begin position="168"/>
        <end position="266"/>
    </location>
</feature>
<proteinExistence type="inferred from homology"/>